<name>A0A5C4URY1_9ACTN</name>
<evidence type="ECO:0000313" key="8">
    <source>
        <dbReference type="EMBL" id="TNM26357.1"/>
    </source>
</evidence>
<evidence type="ECO:0000256" key="2">
    <source>
        <dbReference type="SAM" id="Coils"/>
    </source>
</evidence>
<keyword evidence="4" id="KW-0812">Transmembrane</keyword>
<evidence type="ECO:0000259" key="6">
    <source>
        <dbReference type="Pfam" id="PF21725"/>
    </source>
</evidence>
<dbReference type="Gene3D" id="2.180.10.10">
    <property type="entry name" value="RHS repeat-associated core"/>
    <property type="match status" value="4"/>
</dbReference>
<evidence type="ECO:0000313" key="9">
    <source>
        <dbReference type="Proteomes" id="UP000311713"/>
    </source>
</evidence>
<accession>A0A5C4URY1</accession>
<keyword evidence="4" id="KW-1133">Transmembrane helix</keyword>
<dbReference type="Pfam" id="PF25023">
    <property type="entry name" value="TEN_YD-shell"/>
    <property type="match status" value="1"/>
</dbReference>
<feature type="compositionally biased region" description="Basic and acidic residues" evidence="3">
    <location>
        <begin position="131"/>
        <end position="147"/>
    </location>
</feature>
<feature type="region of interest" description="Disordered" evidence="3">
    <location>
        <begin position="1497"/>
        <end position="1520"/>
    </location>
</feature>
<evidence type="ECO:0000256" key="4">
    <source>
        <dbReference type="SAM" id="Phobius"/>
    </source>
</evidence>
<feature type="region of interest" description="Disordered" evidence="3">
    <location>
        <begin position="129"/>
        <end position="156"/>
    </location>
</feature>
<comment type="caution">
    <text evidence="8">The sequence shown here is derived from an EMBL/GenBank/DDBJ whole genome shotgun (WGS) entry which is preliminary data.</text>
</comment>
<feature type="region of interest" description="Disordered" evidence="3">
    <location>
        <begin position="1"/>
        <end position="23"/>
    </location>
</feature>
<dbReference type="OrthoDB" id="4981820at2"/>
<keyword evidence="2" id="KW-0175">Coiled coil</keyword>
<dbReference type="RefSeq" id="WP_139648917.1">
    <property type="nucleotide sequence ID" value="NZ_BAAAZS010000166.1"/>
</dbReference>
<dbReference type="EMBL" id="VDGT01000023">
    <property type="protein sequence ID" value="TNM26357.1"/>
    <property type="molecule type" value="Genomic_DNA"/>
</dbReference>
<feature type="compositionally biased region" description="Basic and acidic residues" evidence="3">
    <location>
        <begin position="11"/>
        <end position="23"/>
    </location>
</feature>
<feature type="domain" description="DUF6531" evidence="5">
    <location>
        <begin position="352"/>
        <end position="423"/>
    </location>
</feature>
<dbReference type="Pfam" id="PF21725">
    <property type="entry name" value="T7SS_signal"/>
    <property type="match status" value="1"/>
</dbReference>
<dbReference type="InterPro" id="IPR006530">
    <property type="entry name" value="YD"/>
</dbReference>
<dbReference type="InterPro" id="IPR045351">
    <property type="entry name" value="DUF6531"/>
</dbReference>
<dbReference type="InterPro" id="IPR022385">
    <property type="entry name" value="Rhs_assc_core"/>
</dbReference>
<evidence type="ECO:0008006" key="10">
    <source>
        <dbReference type="Google" id="ProtNLM"/>
    </source>
</evidence>
<evidence type="ECO:0000256" key="1">
    <source>
        <dbReference type="ARBA" id="ARBA00022737"/>
    </source>
</evidence>
<dbReference type="Proteomes" id="UP000311713">
    <property type="component" value="Unassembled WGS sequence"/>
</dbReference>
<reference evidence="8 9" key="1">
    <citation type="submission" date="2019-06" db="EMBL/GenBank/DDBJ databases">
        <title>Draft genome of Streptomyces sedi sp. JCM16909.</title>
        <authorList>
            <person name="Klykleung N."/>
            <person name="Tanasupawat S."/>
            <person name="Kudo T."/>
            <person name="Yuki M."/>
            <person name="Ohkuma M."/>
        </authorList>
    </citation>
    <scope>NUCLEOTIDE SEQUENCE [LARGE SCALE GENOMIC DNA]</scope>
    <source>
        <strain evidence="8 9">JCM 16909</strain>
    </source>
</reference>
<feature type="transmembrane region" description="Helical" evidence="4">
    <location>
        <begin position="246"/>
        <end position="275"/>
    </location>
</feature>
<feature type="domain" description="Teneurin-like YD-shell" evidence="7">
    <location>
        <begin position="1274"/>
        <end position="1353"/>
    </location>
</feature>
<feature type="coiled-coil region" evidence="2">
    <location>
        <begin position="166"/>
        <end position="200"/>
    </location>
</feature>
<keyword evidence="9" id="KW-1185">Reference proteome</keyword>
<dbReference type="NCBIfam" id="TIGR01643">
    <property type="entry name" value="YD_repeat_2x"/>
    <property type="match status" value="10"/>
</dbReference>
<dbReference type="PANTHER" id="PTHR32305:SF15">
    <property type="entry name" value="PROTEIN RHSA-RELATED"/>
    <property type="match status" value="1"/>
</dbReference>
<gene>
    <name evidence="8" type="ORF">FH715_24320</name>
</gene>
<evidence type="ECO:0000259" key="5">
    <source>
        <dbReference type="Pfam" id="PF20148"/>
    </source>
</evidence>
<proteinExistence type="predicted"/>
<dbReference type="Pfam" id="PF14412">
    <property type="entry name" value="AHH"/>
    <property type="match status" value="1"/>
</dbReference>
<dbReference type="Pfam" id="PF20148">
    <property type="entry name" value="DUF6531"/>
    <property type="match status" value="1"/>
</dbReference>
<dbReference type="InterPro" id="IPR056823">
    <property type="entry name" value="TEN-like_YD-shell"/>
</dbReference>
<sequence>MARPSDWSPVDMDRDPTPGDPDEVRELAQELQEFADDVGEALGKIRAMSSERAMLEWAGLSADTFRAEFDGVPGNLTKLEDSYGLCAQALDGYWPQLQTAQGMADRALDRALSAQVDLAAAQGALGDAEDWVGRAGEESDRLQREGERDDVEPPAESDVRAAARDQQAAEAAAGAAQSRVADAEERLSAARQLALDAQEMREEAARVCAQGIEEASDAGIQNKKWWEKLIEWFSDAWDTLVEICKVIVAVLGVVVMIIGGPLAWVVLAAAVVVLADTLIKFAQGKAGLLDVAFAALDCIPGLKGLTTLGGLARGLRGLGRTGLRGIQQGVRGLGQNLRRLGRGGDDLVCRTDPVDMATGEMVMDQTDLRLPGVLPLVVRRHYRTSLREGTWFGPNWASTLDQRLVLDDSGARLVTDDGMVLDYPRPLPGEPVLPVEGPRWELGWETGQPGAPLVVRQPETGHALHFAPVRGRRGGELPLIAVEDRHGTRITVGYDAEGAPASLVHDGGYHVDITTGGGRVTALRVRGAANGRPLVRYGYDERGNLTEIHHAPHQRPRRLFYDDRRRIVRWEDRLGDWYTYTYDDQGRCVATDGSGGVLASRISYDTASRRTLFTDSLGNTFVYEFNDSYQLVRETDPLGHHTERTHDRYDRLLSFTDAVGNTVRLEWDARGNLVAVRQPEGGAATVTYDENDLPVERRGRDGAVWRTEWDARGNRVALTDPAGARSTFAYDRFGALTSLTDAAGATHTFVNDAAGRPVATADPLGATLHYAYDACGRTTDITDQLGQVTRLTWTDDGLLASRTAPDGAVESWSYDGEGNCTGHTDPLGGTTWREFGPFGQLTARGTPDGGRHGFAHDTELHLVRVTDARDRAWEYTYNAGYHLASETDFDGRTLTYAHDGLGRLVRRTNPLGQTVTFAYDDGGRLTTKDVDGSVIRYAHDAEGRLLSAVGPEVSLALAYDPVGRCVEETVDGRTLRTAYDARGLPVRRTTPAGVTSEFAYDVVGRRTGLTVAGRTLTSRRDAVGREVSRHVGDLGPVLEQSWDDGGRLSAQKLTLPNGGPRERSYHYRADGYPTAVVDRVAGREAARRDFGLDAAGRVTEVRAGEWTERYAYDAAGDLTHAEWPAEGGGADARGERTFSGTRVVRAGAVRQEFDAAGRVVLRARKRLSKKPEVWRYSWDAEDRLVGVVTPDGTRWRYLHDAKGRRVAKLRLAADGERVVEETRFTWSETHLVEQTTLVDGGEAVTLSWERDDVHPLTQTERRGAADRPQEVVDERFFAIVTDLVGTPTELVTEDGEIAWRREATLWGRTVEDPAARTETPLRFPGQYHDAETGLHDNYFRSYDPDTGRYLTPDPLGLAAGPNPRGYVLNPLVWTDYLGLTQCSTILSGNLTADGRPVGAGQAAAHIVPSGLNRGGAPNMRALLSRYNIDVNEAANGVPLNHPRPHNYTHTNAYLNRLDTHLQNFEQTRIAQGINQTQIAADLRAELRRIGSEVQAEVNGLTPTQTANNQSNPADVWTQRP</sequence>
<feature type="compositionally biased region" description="Polar residues" evidence="3">
    <location>
        <begin position="1500"/>
        <end position="1512"/>
    </location>
</feature>
<dbReference type="InterPro" id="IPR050708">
    <property type="entry name" value="T6SS_VgrG/RHS"/>
</dbReference>
<dbReference type="InterPro" id="IPR031325">
    <property type="entry name" value="RHS_repeat"/>
</dbReference>
<keyword evidence="4" id="KW-0472">Membrane</keyword>
<dbReference type="PANTHER" id="PTHR32305">
    <property type="match status" value="1"/>
</dbReference>
<dbReference type="NCBIfam" id="TIGR03696">
    <property type="entry name" value="Rhs_assc_core"/>
    <property type="match status" value="1"/>
</dbReference>
<dbReference type="Gene3D" id="1.10.287.1060">
    <property type="entry name" value="ESAT-6-like"/>
    <property type="match status" value="1"/>
</dbReference>
<dbReference type="PRINTS" id="PR00394">
    <property type="entry name" value="RHSPROTEIN"/>
</dbReference>
<protein>
    <recommendedName>
        <fullName evidence="10">Rhs protein</fullName>
    </recommendedName>
</protein>
<feature type="domain" description="Putative T7SS secretion signal" evidence="6">
    <location>
        <begin position="19"/>
        <end position="191"/>
    </location>
</feature>
<organism evidence="8 9">
    <name type="scientific">Streptomyces sedi</name>
    <dbReference type="NCBI Taxonomy" id="555059"/>
    <lineage>
        <taxon>Bacteria</taxon>
        <taxon>Bacillati</taxon>
        <taxon>Actinomycetota</taxon>
        <taxon>Actinomycetes</taxon>
        <taxon>Kitasatosporales</taxon>
        <taxon>Streptomycetaceae</taxon>
        <taxon>Streptomyces</taxon>
    </lineage>
</organism>
<dbReference type="Pfam" id="PF05593">
    <property type="entry name" value="RHS_repeat"/>
    <property type="match status" value="8"/>
</dbReference>
<evidence type="ECO:0000259" key="7">
    <source>
        <dbReference type="Pfam" id="PF25023"/>
    </source>
</evidence>
<dbReference type="InterPro" id="IPR049082">
    <property type="entry name" value="T7SS_signal"/>
</dbReference>
<dbReference type="InterPro" id="IPR032871">
    <property type="entry name" value="AHH_dom_containing"/>
</dbReference>
<evidence type="ECO:0000256" key="3">
    <source>
        <dbReference type="SAM" id="MobiDB-lite"/>
    </source>
</evidence>
<keyword evidence="1" id="KW-0677">Repeat</keyword>